<organism evidence="2 3">
    <name type="scientific">Pleodorina starrii</name>
    <dbReference type="NCBI Taxonomy" id="330485"/>
    <lineage>
        <taxon>Eukaryota</taxon>
        <taxon>Viridiplantae</taxon>
        <taxon>Chlorophyta</taxon>
        <taxon>core chlorophytes</taxon>
        <taxon>Chlorophyceae</taxon>
        <taxon>CS clade</taxon>
        <taxon>Chlamydomonadales</taxon>
        <taxon>Volvocaceae</taxon>
        <taxon>Pleodorina</taxon>
    </lineage>
</organism>
<reference evidence="2 3" key="1">
    <citation type="journal article" date="2023" name="Commun. Biol.">
        <title>Reorganization of the ancestral sex-determining regions during the evolution of trioecy in Pleodorina starrii.</title>
        <authorList>
            <person name="Takahashi K."/>
            <person name="Suzuki S."/>
            <person name="Kawai-Toyooka H."/>
            <person name="Yamamoto K."/>
            <person name="Hamaji T."/>
            <person name="Ootsuki R."/>
            <person name="Yamaguchi H."/>
            <person name="Kawachi M."/>
            <person name="Higashiyama T."/>
            <person name="Nozaki H."/>
        </authorList>
    </citation>
    <scope>NUCLEOTIDE SEQUENCE [LARGE SCALE GENOMIC DNA]</scope>
    <source>
        <strain evidence="2 3">NIES-4479</strain>
    </source>
</reference>
<name>A0A9W6BZ66_9CHLO</name>
<proteinExistence type="predicted"/>
<dbReference type="Proteomes" id="UP001165080">
    <property type="component" value="Unassembled WGS sequence"/>
</dbReference>
<accession>A0A9W6BZ66</accession>
<evidence type="ECO:0000256" key="1">
    <source>
        <dbReference type="SAM" id="Phobius"/>
    </source>
</evidence>
<sequence>GRGRGRGRAEKCSGERAWSKAGGVVVVVVVGAGIELRWVLGVGAWVGQQACLLGWLGGWLGGWLAGWLAGWLVRQLFHGSGCPSAAHEWRRVAPSRPAQAQHNSTTAGDAADQYRTVPYRATAGRGAGGARGGIG</sequence>
<gene>
    <name evidence="2" type="primary">PLESTB002743</name>
    <name evidence="2" type="ORF">PLESTB_001700400</name>
</gene>
<dbReference type="AlphaFoldDB" id="A0A9W6BZ66"/>
<keyword evidence="1" id="KW-1133">Transmembrane helix</keyword>
<keyword evidence="1" id="KW-0812">Transmembrane</keyword>
<keyword evidence="1" id="KW-0472">Membrane</keyword>
<protein>
    <submittedName>
        <fullName evidence="2">Uncharacterized protein</fullName>
    </submittedName>
</protein>
<comment type="caution">
    <text evidence="2">The sequence shown here is derived from an EMBL/GenBank/DDBJ whole genome shotgun (WGS) entry which is preliminary data.</text>
</comment>
<evidence type="ECO:0000313" key="3">
    <source>
        <dbReference type="Proteomes" id="UP001165080"/>
    </source>
</evidence>
<feature type="transmembrane region" description="Helical" evidence="1">
    <location>
        <begin position="52"/>
        <end position="73"/>
    </location>
</feature>
<evidence type="ECO:0000313" key="2">
    <source>
        <dbReference type="EMBL" id="GLC60962.1"/>
    </source>
</evidence>
<feature type="transmembrane region" description="Helical" evidence="1">
    <location>
        <begin position="21"/>
        <end position="40"/>
    </location>
</feature>
<feature type="non-terminal residue" evidence="2">
    <location>
        <position position="1"/>
    </location>
</feature>
<keyword evidence="3" id="KW-1185">Reference proteome</keyword>
<dbReference type="EMBL" id="BRXU01000040">
    <property type="protein sequence ID" value="GLC60962.1"/>
    <property type="molecule type" value="Genomic_DNA"/>
</dbReference>